<dbReference type="InterPro" id="IPR034660">
    <property type="entry name" value="DinB/YfiT-like"/>
</dbReference>
<protein>
    <submittedName>
        <fullName evidence="2">DinB family protein</fullName>
    </submittedName>
</protein>
<evidence type="ECO:0000313" key="3">
    <source>
        <dbReference type="Proteomes" id="UP001165367"/>
    </source>
</evidence>
<feature type="domain" description="DinB-like" evidence="1">
    <location>
        <begin position="8"/>
        <end position="157"/>
    </location>
</feature>
<comment type="caution">
    <text evidence="2">The sequence shown here is derived from an EMBL/GenBank/DDBJ whole genome shotgun (WGS) entry which is preliminary data.</text>
</comment>
<dbReference type="InterPro" id="IPR024775">
    <property type="entry name" value="DinB-like"/>
</dbReference>
<dbReference type="SUPFAM" id="SSF109854">
    <property type="entry name" value="DinB/YfiT-like putative metalloenzymes"/>
    <property type="match status" value="1"/>
</dbReference>
<gene>
    <name evidence="2" type="ORF">LZZ85_05875</name>
</gene>
<evidence type="ECO:0000259" key="1">
    <source>
        <dbReference type="Pfam" id="PF12867"/>
    </source>
</evidence>
<organism evidence="2 3">
    <name type="scientific">Terrimonas ginsenosidimutans</name>
    <dbReference type="NCBI Taxonomy" id="2908004"/>
    <lineage>
        <taxon>Bacteria</taxon>
        <taxon>Pseudomonadati</taxon>
        <taxon>Bacteroidota</taxon>
        <taxon>Chitinophagia</taxon>
        <taxon>Chitinophagales</taxon>
        <taxon>Chitinophagaceae</taxon>
        <taxon>Terrimonas</taxon>
    </lineage>
</organism>
<evidence type="ECO:0000313" key="2">
    <source>
        <dbReference type="EMBL" id="MCG2613797.1"/>
    </source>
</evidence>
<keyword evidence="3" id="KW-1185">Reference proteome</keyword>
<dbReference type="Pfam" id="PF12867">
    <property type="entry name" value="DinB_2"/>
    <property type="match status" value="1"/>
</dbReference>
<dbReference type="Proteomes" id="UP001165367">
    <property type="component" value="Unassembled WGS sequence"/>
</dbReference>
<reference evidence="2" key="1">
    <citation type="submission" date="2022-01" db="EMBL/GenBank/DDBJ databases">
        <authorList>
            <person name="Jo J.-H."/>
            <person name="Im W.-T."/>
        </authorList>
    </citation>
    <scope>NUCLEOTIDE SEQUENCE</scope>
    <source>
        <strain evidence="2">NA20</strain>
    </source>
</reference>
<dbReference type="RefSeq" id="WP_237869570.1">
    <property type="nucleotide sequence ID" value="NZ_JAKLTR010000003.1"/>
</dbReference>
<accession>A0ABS9KN98</accession>
<name>A0ABS9KN98_9BACT</name>
<dbReference type="EMBL" id="JAKLTR010000003">
    <property type="protein sequence ID" value="MCG2613797.1"/>
    <property type="molecule type" value="Genomic_DNA"/>
</dbReference>
<proteinExistence type="predicted"/>
<sequence length="169" mass="19466">MEKELLAQIDSTEATLLELYRSLSQEELNTVPFAGSWTPGQLSEHLEKSCGIDTLYAETADTSRDPASMVESIKAIFLDFSTKMQSPDFIYPRGDHYNKEEVYRLLKTRWTDIRKAATTLDLSRTCLAFEFPGSGALTRFEWLSFFVIHTQRHLHQLRNMRKALRGENV</sequence>
<dbReference type="Gene3D" id="1.20.120.450">
    <property type="entry name" value="dinb family like domain"/>
    <property type="match status" value="1"/>
</dbReference>